<dbReference type="Proteomes" id="UP000596742">
    <property type="component" value="Unassembled WGS sequence"/>
</dbReference>
<keyword evidence="3" id="KW-1185">Reference proteome</keyword>
<reference evidence="2" key="1">
    <citation type="submission" date="2018-11" db="EMBL/GenBank/DDBJ databases">
        <authorList>
            <person name="Alioto T."/>
            <person name="Alioto T."/>
        </authorList>
    </citation>
    <scope>NUCLEOTIDE SEQUENCE</scope>
</reference>
<accession>A0A8B6C1M7</accession>
<dbReference type="Pfam" id="PF00078">
    <property type="entry name" value="RVT_1"/>
    <property type="match status" value="1"/>
</dbReference>
<proteinExistence type="predicted"/>
<dbReference type="PROSITE" id="PS50878">
    <property type="entry name" value="RT_POL"/>
    <property type="match status" value="1"/>
</dbReference>
<name>A0A8B6C1M7_MYTGA</name>
<keyword evidence="2" id="KW-0695">RNA-directed DNA polymerase</keyword>
<dbReference type="PANTHER" id="PTHR33332">
    <property type="entry name" value="REVERSE TRANSCRIPTASE DOMAIN-CONTAINING PROTEIN"/>
    <property type="match status" value="1"/>
</dbReference>
<gene>
    <name evidence="2" type="ORF">MGAL_10B094537</name>
</gene>
<evidence type="ECO:0000313" key="2">
    <source>
        <dbReference type="EMBL" id="VDH98914.1"/>
    </source>
</evidence>
<dbReference type="InterPro" id="IPR000477">
    <property type="entry name" value="RT_dom"/>
</dbReference>
<keyword evidence="2" id="KW-0808">Transferase</keyword>
<evidence type="ECO:0000259" key="1">
    <source>
        <dbReference type="PROSITE" id="PS50878"/>
    </source>
</evidence>
<dbReference type="AlphaFoldDB" id="A0A8B6C1M7"/>
<comment type="caution">
    <text evidence="2">The sequence shown here is derived from an EMBL/GenBank/DDBJ whole genome shotgun (WGS) entry which is preliminary data.</text>
</comment>
<dbReference type="OrthoDB" id="6154697at2759"/>
<protein>
    <submittedName>
        <fullName evidence="2">Blast:RNA-directed DNA polymerase from mobile element jockey</fullName>
    </submittedName>
</protein>
<sequence>MKYFGISDQIINWVESFLSNRTQTVFLENMSSSKIPVTSGVPQGTVLGPILFLIYTNDLPEYIKHSKIRLFADDSIIYRQIKSQNDCLKLQEDLEAAIQWEQDWLMSFHPDKCNIMNITTKRTPIHFYYNMYGHILESVKHAKYLGITISSDLKWNTHIQQTAAKANKSLCFIRRNLKVQSQKIKERAYQTIIRPKLEYCCTVWDPYTSENIRSLEKVQRRAARYACNRHHNTSSVSEMLDTMKWQTLQERRLRTRLIMFHKITNENIAIPSQNLLQKSQSVTRSTNKDAYRQIQCNKDSYKFSFFCQTIKDWNKLSSDITKNTTTETFKDALTHNVLLDTYPHLK</sequence>
<dbReference type="SUPFAM" id="SSF56672">
    <property type="entry name" value="DNA/RNA polymerases"/>
    <property type="match status" value="1"/>
</dbReference>
<feature type="domain" description="Reverse transcriptase" evidence="1">
    <location>
        <begin position="1"/>
        <end position="149"/>
    </location>
</feature>
<dbReference type="GO" id="GO:0003964">
    <property type="term" value="F:RNA-directed DNA polymerase activity"/>
    <property type="evidence" value="ECO:0007669"/>
    <property type="project" value="UniProtKB-KW"/>
</dbReference>
<dbReference type="EMBL" id="UYJE01001065">
    <property type="protein sequence ID" value="VDH98914.1"/>
    <property type="molecule type" value="Genomic_DNA"/>
</dbReference>
<dbReference type="InterPro" id="IPR043502">
    <property type="entry name" value="DNA/RNA_pol_sf"/>
</dbReference>
<keyword evidence="2" id="KW-0548">Nucleotidyltransferase</keyword>
<organism evidence="2 3">
    <name type="scientific">Mytilus galloprovincialis</name>
    <name type="common">Mediterranean mussel</name>
    <dbReference type="NCBI Taxonomy" id="29158"/>
    <lineage>
        <taxon>Eukaryota</taxon>
        <taxon>Metazoa</taxon>
        <taxon>Spiralia</taxon>
        <taxon>Lophotrochozoa</taxon>
        <taxon>Mollusca</taxon>
        <taxon>Bivalvia</taxon>
        <taxon>Autobranchia</taxon>
        <taxon>Pteriomorphia</taxon>
        <taxon>Mytilida</taxon>
        <taxon>Mytiloidea</taxon>
        <taxon>Mytilidae</taxon>
        <taxon>Mytilinae</taxon>
        <taxon>Mytilus</taxon>
    </lineage>
</organism>
<evidence type="ECO:0000313" key="3">
    <source>
        <dbReference type="Proteomes" id="UP000596742"/>
    </source>
</evidence>